<feature type="chain" id="PRO_5030666797" description="Strictosidine synthase conserved region domain-containing protein" evidence="4">
    <location>
        <begin position="19"/>
        <end position="397"/>
    </location>
</feature>
<feature type="domain" description="Strictosidine synthase conserved region" evidence="5">
    <location>
        <begin position="167"/>
        <end position="267"/>
    </location>
</feature>
<dbReference type="PANTHER" id="PTHR10426">
    <property type="entry name" value="STRICTOSIDINE SYNTHASE-RELATED"/>
    <property type="match status" value="1"/>
</dbReference>
<dbReference type="InterPro" id="IPR011042">
    <property type="entry name" value="6-blade_b-propeller_TolB-like"/>
</dbReference>
<keyword evidence="2" id="KW-0597">Phosphoprotein</keyword>
<dbReference type="GO" id="GO:0016787">
    <property type="term" value="F:hydrolase activity"/>
    <property type="evidence" value="ECO:0007669"/>
    <property type="project" value="TreeGrafter"/>
</dbReference>
<dbReference type="EMBL" id="HBIP01001735">
    <property type="protein sequence ID" value="CAE0485715.1"/>
    <property type="molecule type" value="Transcribed_RNA"/>
</dbReference>
<comment type="similarity">
    <text evidence="1">Belongs to the strictosidine synthase family.</text>
</comment>
<organism evidence="6">
    <name type="scientific">Dunaliella tertiolecta</name>
    <name type="common">Green alga</name>
    <dbReference type="NCBI Taxonomy" id="3047"/>
    <lineage>
        <taxon>Eukaryota</taxon>
        <taxon>Viridiplantae</taxon>
        <taxon>Chlorophyta</taxon>
        <taxon>core chlorophytes</taxon>
        <taxon>Chlorophyceae</taxon>
        <taxon>CS clade</taxon>
        <taxon>Chlamydomonadales</taxon>
        <taxon>Dunaliellaceae</taxon>
        <taxon>Dunaliella</taxon>
    </lineage>
</organism>
<dbReference type="SUPFAM" id="SSF63829">
    <property type="entry name" value="Calcium-dependent phosphotriesterase"/>
    <property type="match status" value="1"/>
</dbReference>
<gene>
    <name evidence="6" type="ORF">DTER00134_LOCUS754</name>
</gene>
<name>A0A7S3QKV6_DUNTE</name>
<evidence type="ECO:0000256" key="2">
    <source>
        <dbReference type="ARBA" id="ARBA00022553"/>
    </source>
</evidence>
<evidence type="ECO:0000256" key="4">
    <source>
        <dbReference type="SAM" id="SignalP"/>
    </source>
</evidence>
<evidence type="ECO:0000256" key="3">
    <source>
        <dbReference type="ARBA" id="ARBA00023180"/>
    </source>
</evidence>
<evidence type="ECO:0000259" key="5">
    <source>
        <dbReference type="Pfam" id="PF03088"/>
    </source>
</evidence>
<dbReference type="PANTHER" id="PTHR10426:SF88">
    <property type="entry name" value="ADIPOCYTE PLASMA MEMBRANE-ASSOCIATED PROTEIN HEMOMUCIN-RELATED"/>
    <property type="match status" value="1"/>
</dbReference>
<proteinExistence type="inferred from homology"/>
<dbReference type="Gene3D" id="2.120.10.30">
    <property type="entry name" value="TolB, C-terminal domain"/>
    <property type="match status" value="1"/>
</dbReference>
<protein>
    <recommendedName>
        <fullName evidence="5">Strictosidine synthase conserved region domain-containing protein</fullName>
    </recommendedName>
</protein>
<keyword evidence="3" id="KW-0325">Glycoprotein</keyword>
<dbReference type="GO" id="GO:0012505">
    <property type="term" value="C:endomembrane system"/>
    <property type="evidence" value="ECO:0007669"/>
    <property type="project" value="TreeGrafter"/>
</dbReference>
<reference evidence="6" key="1">
    <citation type="submission" date="2021-01" db="EMBL/GenBank/DDBJ databases">
        <authorList>
            <person name="Corre E."/>
            <person name="Pelletier E."/>
            <person name="Niang G."/>
            <person name="Scheremetjew M."/>
            <person name="Finn R."/>
            <person name="Kale V."/>
            <person name="Holt S."/>
            <person name="Cochrane G."/>
            <person name="Meng A."/>
            <person name="Brown T."/>
            <person name="Cohen L."/>
        </authorList>
    </citation>
    <scope>NUCLEOTIDE SEQUENCE</scope>
    <source>
        <strain evidence="6">CCMP1320</strain>
    </source>
</reference>
<accession>A0A7S3QKV6</accession>
<keyword evidence="4" id="KW-0732">Signal</keyword>
<evidence type="ECO:0000313" key="6">
    <source>
        <dbReference type="EMBL" id="CAE0485715.1"/>
    </source>
</evidence>
<dbReference type="AlphaFoldDB" id="A0A7S3QKV6"/>
<feature type="signal peptide" evidence="4">
    <location>
        <begin position="1"/>
        <end position="18"/>
    </location>
</feature>
<evidence type="ECO:0000256" key="1">
    <source>
        <dbReference type="ARBA" id="ARBA00009191"/>
    </source>
</evidence>
<dbReference type="InterPro" id="IPR018119">
    <property type="entry name" value="Strictosidine_synth_cons-reg"/>
</dbReference>
<sequence length="397" mass="43489">MNLLPLLILAAAASFARWQPALPGLPSHRVHSLEKESSDRLAEVPVSLQGNEALRKATNLFRGAIQGSETVAVEEDGSLLMLDKYNYVWHASADAAAPGGYRLADRPINYLGTGRPLGFKKDAQGNLIVCNSNQGLIKLQGSVVVLLSARVSDDSPIEPGSHITYANDLDISKDGTIYFTDSHDIPVLQNWGTARPWFDTFTSYLFGLYSGSKTGRLLAYYPNNRTTHVLAKGLWYANGVAVSADGSFVAVAETNQFRILRYWLKGPMAGSVDTLIDRLPGFPDGVSRASDGGFWVAMPGRRTGLLKALRIKSIRSILPWLPAWLKPKVSPWGALMKVSSNGQIKKFLEDPTGQHVAFVSAIEEERLDKLDQQGNTILRLFLGNIVQDYVSYLDITA</sequence>
<dbReference type="Pfam" id="PF03088">
    <property type="entry name" value="Str_synth"/>
    <property type="match status" value="1"/>
</dbReference>